<protein>
    <submittedName>
        <fullName evidence="2">Uncharacterized protein</fullName>
    </submittedName>
</protein>
<proteinExistence type="predicted"/>
<dbReference type="RefSeq" id="WP_076139106.1">
    <property type="nucleotide sequence ID" value="NZ_MPTO01000065.1"/>
</dbReference>
<evidence type="ECO:0000256" key="1">
    <source>
        <dbReference type="SAM" id="Coils"/>
    </source>
</evidence>
<reference evidence="2 3" key="1">
    <citation type="submission" date="2016-10" db="EMBL/GenBank/DDBJ databases">
        <title>Paenibacillus species isolates.</title>
        <authorList>
            <person name="Beno S.M."/>
        </authorList>
    </citation>
    <scope>NUCLEOTIDE SEQUENCE [LARGE SCALE GENOMIC DNA]</scope>
    <source>
        <strain evidence="2 3">FSL H7-0918</strain>
    </source>
</reference>
<dbReference type="AlphaFoldDB" id="A0AB36J7F0"/>
<dbReference type="EMBL" id="MPTO01000065">
    <property type="protein sequence ID" value="OME08883.1"/>
    <property type="molecule type" value="Genomic_DNA"/>
</dbReference>
<dbReference type="Proteomes" id="UP000187323">
    <property type="component" value="Unassembled WGS sequence"/>
</dbReference>
<accession>A0AB36J7F0</accession>
<gene>
    <name evidence="2" type="ORF">BSK47_32165</name>
</gene>
<evidence type="ECO:0000313" key="3">
    <source>
        <dbReference type="Proteomes" id="UP000187323"/>
    </source>
</evidence>
<comment type="caution">
    <text evidence="2">The sequence shown here is derived from an EMBL/GenBank/DDBJ whole genome shotgun (WGS) entry which is preliminary data.</text>
</comment>
<name>A0AB36J7F0_9BACL</name>
<feature type="coiled-coil region" evidence="1">
    <location>
        <begin position="29"/>
        <end position="56"/>
    </location>
</feature>
<sequence length="143" mass="16164">MTNPMTPEEIEETKKLLSIASNDTLQSISMDLLAALEESQQQVNDLKEDKRKIFAVHDEQCARSSEYYNELIFVKGKLAEAQQTIANVKGILERPKLPIFNADGSFSWESHHKMMKKSLKVAIGVSEWEPVGNKEGSDKSCHR</sequence>
<keyword evidence="1" id="KW-0175">Coiled coil</keyword>
<evidence type="ECO:0000313" key="2">
    <source>
        <dbReference type="EMBL" id="OME08883.1"/>
    </source>
</evidence>
<organism evidence="2 3">
    <name type="scientific">Paenibacillus odorifer</name>
    <dbReference type="NCBI Taxonomy" id="189426"/>
    <lineage>
        <taxon>Bacteria</taxon>
        <taxon>Bacillati</taxon>
        <taxon>Bacillota</taxon>
        <taxon>Bacilli</taxon>
        <taxon>Bacillales</taxon>
        <taxon>Paenibacillaceae</taxon>
        <taxon>Paenibacillus</taxon>
    </lineage>
</organism>